<name>A0A1H1AW25_9BURK</name>
<keyword evidence="1" id="KW-0812">Transmembrane</keyword>
<organism evidence="2 3">
    <name type="scientific">Paraburkholderia fungorum</name>
    <dbReference type="NCBI Taxonomy" id="134537"/>
    <lineage>
        <taxon>Bacteria</taxon>
        <taxon>Pseudomonadati</taxon>
        <taxon>Pseudomonadota</taxon>
        <taxon>Betaproteobacteria</taxon>
        <taxon>Burkholderiales</taxon>
        <taxon>Burkholderiaceae</taxon>
        <taxon>Paraburkholderia</taxon>
    </lineage>
</organism>
<gene>
    <name evidence="2" type="ORF">SAMN05443245_1380</name>
</gene>
<proteinExistence type="predicted"/>
<accession>A0A1H1AW25</accession>
<sequence>MILPCWGASWQVWLGIGFAFVSGRLFLLGQKPGTWDDSRTKCVIGACDWA</sequence>
<keyword evidence="1" id="KW-1133">Transmembrane helix</keyword>
<protein>
    <submittedName>
        <fullName evidence="2">Uncharacterized protein</fullName>
    </submittedName>
</protein>
<dbReference type="AlphaFoldDB" id="A0A1H1AW25"/>
<keyword evidence="3" id="KW-1185">Reference proteome</keyword>
<evidence type="ECO:0000313" key="2">
    <source>
        <dbReference type="EMBL" id="SDQ43854.1"/>
    </source>
</evidence>
<feature type="transmembrane region" description="Helical" evidence="1">
    <location>
        <begin position="12"/>
        <end position="29"/>
    </location>
</feature>
<dbReference type="Proteomes" id="UP000183487">
    <property type="component" value="Unassembled WGS sequence"/>
</dbReference>
<reference evidence="3" key="1">
    <citation type="submission" date="2016-10" db="EMBL/GenBank/DDBJ databases">
        <authorList>
            <person name="Varghese N."/>
        </authorList>
    </citation>
    <scope>NUCLEOTIDE SEQUENCE [LARGE SCALE GENOMIC DNA]</scope>
    <source>
        <strain evidence="3">GAS106B</strain>
    </source>
</reference>
<keyword evidence="1" id="KW-0472">Membrane</keyword>
<dbReference type="EMBL" id="FNKP01000001">
    <property type="protein sequence ID" value="SDQ43854.1"/>
    <property type="molecule type" value="Genomic_DNA"/>
</dbReference>
<evidence type="ECO:0000256" key="1">
    <source>
        <dbReference type="SAM" id="Phobius"/>
    </source>
</evidence>
<evidence type="ECO:0000313" key="3">
    <source>
        <dbReference type="Proteomes" id="UP000183487"/>
    </source>
</evidence>